<dbReference type="PANTHER" id="PTHR43667:SF1">
    <property type="entry name" value="CYCLOPROPANE-FATTY-ACYL-PHOSPHOLIPID SYNTHASE"/>
    <property type="match status" value="1"/>
</dbReference>
<sequence length="432" mass="47907">MRRSPRLLTFGPLGLIALCLVAPCFVGLAPPRVGGAHAFSAAAPAIPLVGAVLVFFGFQALNTEASDGALKELLQKYTKIQIINDTDLSDVASGVTHRPVLRGKTAKDVHWYARSEKELPPVKWYIRDESVLRRVLFEGGLGLGESYMDGHWDSDDVERLVYELLRIEDQTKELGARELPLIANIILGALRGKLLELPGNTVQGAQENIGRTYDVDTIKIYEQMLDSNMQYSVGYFYQPDMTLDDAQLAKMELIGKKLALKPGMKLLEIGFGFGSLAHFLATKYDVHITAVTLSKAQMEWAKEHYGHPNIDFQYADYRDAPEGQYDRVYSVGMFEHVGRKSFATYFDKVYNCLKDDGIFFVAHSGLGQAWRVESQCLCGKIHFPGWGAPNPVLVDRRVFGPVASRGLPESGEVLRPDPSELAEQLEDLGGHG</sequence>
<evidence type="ECO:0000256" key="1">
    <source>
        <dbReference type="ARBA" id="ARBA00022603"/>
    </source>
</evidence>
<dbReference type="InterPro" id="IPR029063">
    <property type="entry name" value="SAM-dependent_MTases_sf"/>
</dbReference>
<keyword evidence="4" id="KW-0443">Lipid metabolism</keyword>
<dbReference type="SUPFAM" id="SSF53335">
    <property type="entry name" value="S-adenosyl-L-methionine-dependent methyltransferases"/>
    <property type="match status" value="1"/>
</dbReference>
<organism evidence="6 7">
    <name type="scientific">Durusdinium trenchii</name>
    <dbReference type="NCBI Taxonomy" id="1381693"/>
    <lineage>
        <taxon>Eukaryota</taxon>
        <taxon>Sar</taxon>
        <taxon>Alveolata</taxon>
        <taxon>Dinophyceae</taxon>
        <taxon>Suessiales</taxon>
        <taxon>Symbiodiniaceae</taxon>
        <taxon>Durusdinium</taxon>
    </lineage>
</organism>
<dbReference type="Proteomes" id="UP001642484">
    <property type="component" value="Unassembled WGS sequence"/>
</dbReference>
<dbReference type="InterPro" id="IPR050723">
    <property type="entry name" value="CFA/CMAS"/>
</dbReference>
<keyword evidence="5" id="KW-1133">Transmembrane helix</keyword>
<keyword evidence="3" id="KW-0949">S-adenosyl-L-methionine</keyword>
<evidence type="ECO:0000256" key="5">
    <source>
        <dbReference type="SAM" id="Phobius"/>
    </source>
</evidence>
<keyword evidence="1" id="KW-0489">Methyltransferase</keyword>
<dbReference type="CDD" id="cd02440">
    <property type="entry name" value="AdoMet_MTases"/>
    <property type="match status" value="1"/>
</dbReference>
<proteinExistence type="predicted"/>
<dbReference type="EMBL" id="CAXAMN010024917">
    <property type="protein sequence ID" value="CAK9091021.1"/>
    <property type="molecule type" value="Genomic_DNA"/>
</dbReference>
<gene>
    <name evidence="6" type="ORF">CCMP2556_LOCUS43689</name>
</gene>
<keyword evidence="5" id="KW-0812">Transmembrane</keyword>
<feature type="transmembrane region" description="Helical" evidence="5">
    <location>
        <begin position="7"/>
        <end position="29"/>
    </location>
</feature>
<name>A0ABP0QS13_9DINO</name>
<evidence type="ECO:0000256" key="4">
    <source>
        <dbReference type="ARBA" id="ARBA00023098"/>
    </source>
</evidence>
<dbReference type="PANTHER" id="PTHR43667">
    <property type="entry name" value="CYCLOPROPANE-FATTY-ACYL-PHOSPHOLIPID SYNTHASE"/>
    <property type="match status" value="1"/>
</dbReference>
<keyword evidence="7" id="KW-1185">Reference proteome</keyword>
<dbReference type="Gene3D" id="3.40.50.150">
    <property type="entry name" value="Vaccinia Virus protein VP39"/>
    <property type="match status" value="1"/>
</dbReference>
<evidence type="ECO:0000256" key="2">
    <source>
        <dbReference type="ARBA" id="ARBA00022679"/>
    </source>
</evidence>
<protein>
    <recommendedName>
        <fullName evidence="8">Cyclopropane-fatty-acyl-phospholipid synthase</fullName>
    </recommendedName>
</protein>
<evidence type="ECO:0000313" key="7">
    <source>
        <dbReference type="Proteomes" id="UP001642484"/>
    </source>
</evidence>
<keyword evidence="2" id="KW-0808">Transferase</keyword>
<comment type="caution">
    <text evidence="6">The sequence shown here is derived from an EMBL/GenBank/DDBJ whole genome shotgun (WGS) entry which is preliminary data.</text>
</comment>
<accession>A0ABP0QS13</accession>
<evidence type="ECO:0000256" key="3">
    <source>
        <dbReference type="ARBA" id="ARBA00022691"/>
    </source>
</evidence>
<keyword evidence="5" id="KW-0472">Membrane</keyword>
<evidence type="ECO:0008006" key="8">
    <source>
        <dbReference type="Google" id="ProtNLM"/>
    </source>
</evidence>
<dbReference type="Pfam" id="PF02353">
    <property type="entry name" value="CMAS"/>
    <property type="match status" value="1"/>
</dbReference>
<evidence type="ECO:0000313" key="6">
    <source>
        <dbReference type="EMBL" id="CAK9091021.1"/>
    </source>
</evidence>
<feature type="transmembrane region" description="Helical" evidence="5">
    <location>
        <begin position="41"/>
        <end position="61"/>
    </location>
</feature>
<reference evidence="6 7" key="1">
    <citation type="submission" date="2024-02" db="EMBL/GenBank/DDBJ databases">
        <authorList>
            <person name="Chen Y."/>
            <person name="Shah S."/>
            <person name="Dougan E. K."/>
            <person name="Thang M."/>
            <person name="Chan C."/>
        </authorList>
    </citation>
    <scope>NUCLEOTIDE SEQUENCE [LARGE SCALE GENOMIC DNA]</scope>
</reference>